<keyword evidence="3" id="KW-1185">Reference proteome</keyword>
<dbReference type="Proteomes" id="UP000299102">
    <property type="component" value="Unassembled WGS sequence"/>
</dbReference>
<accession>A0A4C1XDZ7</accession>
<sequence length="164" mass="17663">MSSLGGPAEVAACQPSGYFSKPCLDNGEAILWATCQQRLLSRAACEAGWMPLAVAIHAFWDGARTSGAFSFFCRVGFAAFKTAGLCIAVFSYVAVLLASEIFLWSAFFVRGLYSDTFEAAYFGRGFENVLGSISFVQHCQNKAELCAVSAVHPVYRKGGVVLIF</sequence>
<dbReference type="EMBL" id="BGZK01000790">
    <property type="protein sequence ID" value="GBP60549.1"/>
    <property type="molecule type" value="Genomic_DNA"/>
</dbReference>
<evidence type="ECO:0000256" key="1">
    <source>
        <dbReference type="SAM" id="Phobius"/>
    </source>
</evidence>
<dbReference type="AlphaFoldDB" id="A0A4C1XDZ7"/>
<gene>
    <name evidence="2" type="ORF">EVAR_97804_1</name>
</gene>
<protein>
    <submittedName>
        <fullName evidence="2">Uncharacterized protein</fullName>
    </submittedName>
</protein>
<evidence type="ECO:0000313" key="2">
    <source>
        <dbReference type="EMBL" id="GBP60549.1"/>
    </source>
</evidence>
<keyword evidence="1" id="KW-0812">Transmembrane</keyword>
<organism evidence="2 3">
    <name type="scientific">Eumeta variegata</name>
    <name type="common">Bagworm moth</name>
    <name type="synonym">Eumeta japonica</name>
    <dbReference type="NCBI Taxonomy" id="151549"/>
    <lineage>
        <taxon>Eukaryota</taxon>
        <taxon>Metazoa</taxon>
        <taxon>Ecdysozoa</taxon>
        <taxon>Arthropoda</taxon>
        <taxon>Hexapoda</taxon>
        <taxon>Insecta</taxon>
        <taxon>Pterygota</taxon>
        <taxon>Neoptera</taxon>
        <taxon>Endopterygota</taxon>
        <taxon>Lepidoptera</taxon>
        <taxon>Glossata</taxon>
        <taxon>Ditrysia</taxon>
        <taxon>Tineoidea</taxon>
        <taxon>Psychidae</taxon>
        <taxon>Oiketicinae</taxon>
        <taxon>Eumeta</taxon>
    </lineage>
</organism>
<feature type="transmembrane region" description="Helical" evidence="1">
    <location>
        <begin position="84"/>
        <end position="107"/>
    </location>
</feature>
<keyword evidence="1" id="KW-0472">Membrane</keyword>
<keyword evidence="1" id="KW-1133">Transmembrane helix</keyword>
<reference evidence="2 3" key="1">
    <citation type="journal article" date="2019" name="Commun. Biol.">
        <title>The bagworm genome reveals a unique fibroin gene that provides high tensile strength.</title>
        <authorList>
            <person name="Kono N."/>
            <person name="Nakamura H."/>
            <person name="Ohtoshi R."/>
            <person name="Tomita M."/>
            <person name="Numata K."/>
            <person name="Arakawa K."/>
        </authorList>
    </citation>
    <scope>NUCLEOTIDE SEQUENCE [LARGE SCALE GENOMIC DNA]</scope>
</reference>
<proteinExistence type="predicted"/>
<comment type="caution">
    <text evidence="2">The sequence shown here is derived from an EMBL/GenBank/DDBJ whole genome shotgun (WGS) entry which is preliminary data.</text>
</comment>
<evidence type="ECO:0000313" key="3">
    <source>
        <dbReference type="Proteomes" id="UP000299102"/>
    </source>
</evidence>
<name>A0A4C1XDZ7_EUMVA</name>